<evidence type="ECO:0000256" key="19">
    <source>
        <dbReference type="ARBA" id="ARBA00047588"/>
    </source>
</evidence>
<name>A0A5S9RA23_MYCVN</name>
<keyword evidence="11" id="KW-0472">Membrane</keyword>
<dbReference type="GO" id="GO:0005737">
    <property type="term" value="C:cytoplasm"/>
    <property type="evidence" value="ECO:0007669"/>
    <property type="project" value="UniProtKB-SubCell"/>
</dbReference>
<feature type="domain" description="Thioesterase" evidence="24">
    <location>
        <begin position="135"/>
        <end position="200"/>
    </location>
</feature>
<proteinExistence type="inferred from homology"/>
<evidence type="ECO:0000256" key="7">
    <source>
        <dbReference type="ARBA" id="ARBA00022801"/>
    </source>
</evidence>
<comment type="catalytic activity">
    <reaction evidence="14">
        <text>(9Z)-octadecenoyl-CoA + H2O = (9Z)-octadecenoate + CoA + H(+)</text>
        <dbReference type="Rhea" id="RHEA:40139"/>
        <dbReference type="ChEBI" id="CHEBI:15377"/>
        <dbReference type="ChEBI" id="CHEBI:15378"/>
        <dbReference type="ChEBI" id="CHEBI:30823"/>
        <dbReference type="ChEBI" id="CHEBI:57287"/>
        <dbReference type="ChEBI" id="CHEBI:57387"/>
    </reaction>
    <physiologicalReaction direction="left-to-right" evidence="14">
        <dbReference type="Rhea" id="RHEA:40140"/>
    </physiologicalReaction>
</comment>
<dbReference type="EC" id="3.1.2.2" evidence="16"/>
<dbReference type="Gene3D" id="3.10.129.10">
    <property type="entry name" value="Hotdog Thioesterase"/>
    <property type="match status" value="1"/>
</dbReference>
<evidence type="ECO:0000256" key="17">
    <source>
        <dbReference type="ARBA" id="ARBA00040123"/>
    </source>
</evidence>
<keyword evidence="9" id="KW-0809">Transit peptide</keyword>
<reference evidence="25 26" key="1">
    <citation type="submission" date="2019-11" db="EMBL/GenBank/DDBJ databases">
        <authorList>
            <person name="Holert J."/>
        </authorList>
    </citation>
    <scope>NUCLEOTIDE SEQUENCE [LARGE SCALE GENOMIC DNA]</scope>
    <source>
        <strain evidence="25">BC8_1</strain>
    </source>
</reference>
<comment type="catalytic activity">
    <reaction evidence="23">
        <text>tetradecanoyl-CoA + H2O = tetradecanoate + CoA + H(+)</text>
        <dbReference type="Rhea" id="RHEA:40119"/>
        <dbReference type="ChEBI" id="CHEBI:15377"/>
        <dbReference type="ChEBI" id="CHEBI:15378"/>
        <dbReference type="ChEBI" id="CHEBI:30807"/>
        <dbReference type="ChEBI" id="CHEBI:57287"/>
        <dbReference type="ChEBI" id="CHEBI:57385"/>
    </reaction>
    <physiologicalReaction direction="left-to-right" evidence="23">
        <dbReference type="Rhea" id="RHEA:40120"/>
    </physiologicalReaction>
</comment>
<dbReference type="EMBL" id="CACSIP010000048">
    <property type="protein sequence ID" value="CAA0133471.1"/>
    <property type="molecule type" value="Genomic_DNA"/>
</dbReference>
<dbReference type="PANTHER" id="PTHR12418">
    <property type="entry name" value="ACYL-COENZYME A THIOESTERASE THEM4"/>
    <property type="match status" value="1"/>
</dbReference>
<evidence type="ECO:0000256" key="3">
    <source>
        <dbReference type="ARBA" id="ARBA00004632"/>
    </source>
</evidence>
<comment type="subcellular location">
    <subcellularLocation>
        <location evidence="3">Cell projection</location>
        <location evidence="3">Ruffle membrane</location>
    </subcellularLocation>
    <subcellularLocation>
        <location evidence="2">Cytoplasm</location>
    </subcellularLocation>
    <subcellularLocation>
        <location evidence="1">Membrane</location>
        <topology evidence="1">Peripheral membrane protein</topology>
    </subcellularLocation>
</comment>
<keyword evidence="5" id="KW-0963">Cytoplasm</keyword>
<comment type="catalytic activity">
    <reaction evidence="22">
        <text>dodecanoyl-CoA + H2O = dodecanoate + CoA + H(+)</text>
        <dbReference type="Rhea" id="RHEA:30135"/>
        <dbReference type="ChEBI" id="CHEBI:15377"/>
        <dbReference type="ChEBI" id="CHEBI:15378"/>
        <dbReference type="ChEBI" id="CHEBI:18262"/>
        <dbReference type="ChEBI" id="CHEBI:57287"/>
        <dbReference type="ChEBI" id="CHEBI:57375"/>
    </reaction>
    <physiologicalReaction direction="left-to-right" evidence="22">
        <dbReference type="Rhea" id="RHEA:30136"/>
    </physiologicalReaction>
</comment>
<evidence type="ECO:0000259" key="24">
    <source>
        <dbReference type="Pfam" id="PF03061"/>
    </source>
</evidence>
<sequence length="221" mass="23564">MSARTCSSRGVLDYTHVENLSAADVERLRAVYEPLTRSVRDLVDATIRTEVDAGVVAAATAEIESATARLREKQRALSFGIQLGADGDAMPWGNAVIGVRNPTAPPLVVRRMTDDSGERVTSDFYLGAAFEGPPGHVHGGVSAMILDHVLGDAASTPGKHRLTGTITVSYRRLTPLGRVHAEARVSHSEGVKTYVVGHLADGRGVTVEAEGVFIEPRWARG</sequence>
<evidence type="ECO:0000256" key="18">
    <source>
        <dbReference type="ARBA" id="ARBA00043210"/>
    </source>
</evidence>
<dbReference type="PANTHER" id="PTHR12418:SF19">
    <property type="entry name" value="ACYL-COENZYME A THIOESTERASE THEM4"/>
    <property type="match status" value="1"/>
</dbReference>
<evidence type="ECO:0000256" key="4">
    <source>
        <dbReference type="ARBA" id="ARBA00022475"/>
    </source>
</evidence>
<evidence type="ECO:0000256" key="10">
    <source>
        <dbReference type="ARBA" id="ARBA00023098"/>
    </source>
</evidence>
<dbReference type="InterPro" id="IPR006683">
    <property type="entry name" value="Thioestr_dom"/>
</dbReference>
<evidence type="ECO:0000313" key="26">
    <source>
        <dbReference type="Proteomes" id="UP000430146"/>
    </source>
</evidence>
<evidence type="ECO:0000256" key="12">
    <source>
        <dbReference type="ARBA" id="ARBA00023273"/>
    </source>
</evidence>
<dbReference type="GO" id="GO:0016020">
    <property type="term" value="C:membrane"/>
    <property type="evidence" value="ECO:0007669"/>
    <property type="project" value="UniProtKB-SubCell"/>
</dbReference>
<evidence type="ECO:0000256" key="15">
    <source>
        <dbReference type="ARBA" id="ARBA00038456"/>
    </source>
</evidence>
<evidence type="ECO:0000256" key="13">
    <source>
        <dbReference type="ARBA" id="ARBA00035852"/>
    </source>
</evidence>
<evidence type="ECO:0000256" key="16">
    <source>
        <dbReference type="ARBA" id="ARBA00038848"/>
    </source>
</evidence>
<gene>
    <name evidence="25" type="ORF">AELLOGFF_06137</name>
</gene>
<comment type="catalytic activity">
    <reaction evidence="21">
        <text>decanoyl-CoA + H2O = decanoate + CoA + H(+)</text>
        <dbReference type="Rhea" id="RHEA:40059"/>
        <dbReference type="ChEBI" id="CHEBI:15377"/>
        <dbReference type="ChEBI" id="CHEBI:15378"/>
        <dbReference type="ChEBI" id="CHEBI:27689"/>
        <dbReference type="ChEBI" id="CHEBI:57287"/>
        <dbReference type="ChEBI" id="CHEBI:61430"/>
    </reaction>
    <physiologicalReaction direction="left-to-right" evidence="21">
        <dbReference type="Rhea" id="RHEA:40060"/>
    </physiologicalReaction>
</comment>
<comment type="catalytic activity">
    <reaction evidence="20">
        <text>hexadecanoyl-CoA + H2O = hexadecanoate + CoA + H(+)</text>
        <dbReference type="Rhea" id="RHEA:16645"/>
        <dbReference type="ChEBI" id="CHEBI:7896"/>
        <dbReference type="ChEBI" id="CHEBI:15377"/>
        <dbReference type="ChEBI" id="CHEBI:15378"/>
        <dbReference type="ChEBI" id="CHEBI:57287"/>
        <dbReference type="ChEBI" id="CHEBI:57379"/>
        <dbReference type="EC" id="3.1.2.2"/>
    </reaction>
    <physiologicalReaction direction="left-to-right" evidence="20">
        <dbReference type="Rhea" id="RHEA:16646"/>
    </physiologicalReaction>
</comment>
<evidence type="ECO:0000256" key="23">
    <source>
        <dbReference type="ARBA" id="ARBA00048180"/>
    </source>
</evidence>
<dbReference type="GO" id="GO:0006631">
    <property type="term" value="P:fatty acid metabolic process"/>
    <property type="evidence" value="ECO:0007669"/>
    <property type="project" value="UniProtKB-KW"/>
</dbReference>
<evidence type="ECO:0000256" key="8">
    <source>
        <dbReference type="ARBA" id="ARBA00022832"/>
    </source>
</evidence>
<comment type="similarity">
    <text evidence="15">Belongs to the THEM4/THEM5 thioesterase family.</text>
</comment>
<dbReference type="Proteomes" id="UP000430146">
    <property type="component" value="Unassembled WGS sequence"/>
</dbReference>
<dbReference type="InterPro" id="IPR052365">
    <property type="entry name" value="THEM4/THEM5_acyl-CoA_thioest"/>
</dbReference>
<evidence type="ECO:0000256" key="11">
    <source>
        <dbReference type="ARBA" id="ARBA00023136"/>
    </source>
</evidence>
<evidence type="ECO:0000256" key="1">
    <source>
        <dbReference type="ARBA" id="ARBA00004170"/>
    </source>
</evidence>
<accession>A0A5S9RA23</accession>
<evidence type="ECO:0000256" key="20">
    <source>
        <dbReference type="ARBA" id="ARBA00047734"/>
    </source>
</evidence>
<evidence type="ECO:0000256" key="6">
    <source>
        <dbReference type="ARBA" id="ARBA00022703"/>
    </source>
</evidence>
<evidence type="ECO:0000313" key="25">
    <source>
        <dbReference type="EMBL" id="CAA0133471.1"/>
    </source>
</evidence>
<comment type="catalytic activity">
    <reaction evidence="19">
        <text>octanoyl-CoA + H2O = octanoate + CoA + H(+)</text>
        <dbReference type="Rhea" id="RHEA:30143"/>
        <dbReference type="ChEBI" id="CHEBI:15377"/>
        <dbReference type="ChEBI" id="CHEBI:15378"/>
        <dbReference type="ChEBI" id="CHEBI:25646"/>
        <dbReference type="ChEBI" id="CHEBI:57287"/>
        <dbReference type="ChEBI" id="CHEBI:57386"/>
    </reaction>
    <physiologicalReaction direction="left-to-right" evidence="19">
        <dbReference type="Rhea" id="RHEA:30144"/>
    </physiologicalReaction>
</comment>
<evidence type="ECO:0000256" key="9">
    <source>
        <dbReference type="ARBA" id="ARBA00022946"/>
    </source>
</evidence>
<evidence type="ECO:0000256" key="21">
    <source>
        <dbReference type="ARBA" id="ARBA00047969"/>
    </source>
</evidence>
<keyword evidence="10" id="KW-0443">Lipid metabolism</keyword>
<comment type="catalytic activity">
    <reaction evidence="13">
        <text>(5Z,8Z,11Z,14Z)-eicosatetraenoyl-CoA + H2O = (5Z,8Z,11Z,14Z)-eicosatetraenoate + CoA + H(+)</text>
        <dbReference type="Rhea" id="RHEA:40151"/>
        <dbReference type="ChEBI" id="CHEBI:15377"/>
        <dbReference type="ChEBI" id="CHEBI:15378"/>
        <dbReference type="ChEBI" id="CHEBI:32395"/>
        <dbReference type="ChEBI" id="CHEBI:57287"/>
        <dbReference type="ChEBI" id="CHEBI:57368"/>
    </reaction>
    <physiologicalReaction direction="left-to-right" evidence="13">
        <dbReference type="Rhea" id="RHEA:40152"/>
    </physiologicalReaction>
</comment>
<keyword evidence="8" id="KW-0276">Fatty acid metabolism</keyword>
<dbReference type="SUPFAM" id="SSF54637">
    <property type="entry name" value="Thioesterase/thiol ester dehydrase-isomerase"/>
    <property type="match status" value="1"/>
</dbReference>
<dbReference type="InterPro" id="IPR029069">
    <property type="entry name" value="HotDog_dom_sf"/>
</dbReference>
<dbReference type="Pfam" id="PF03061">
    <property type="entry name" value="4HBT"/>
    <property type="match status" value="1"/>
</dbReference>
<keyword evidence="7" id="KW-0378">Hydrolase</keyword>
<protein>
    <recommendedName>
        <fullName evidence="17">Acyl-coenzyme A thioesterase THEM4</fullName>
        <ecNumber evidence="16">3.1.2.2</ecNumber>
    </recommendedName>
    <alternativeName>
        <fullName evidence="18">Thioesterase superfamily member 4</fullName>
    </alternativeName>
</protein>
<dbReference type="CDD" id="cd03443">
    <property type="entry name" value="PaaI_thioesterase"/>
    <property type="match status" value="1"/>
</dbReference>
<keyword evidence="4" id="KW-1003">Cell membrane</keyword>
<keyword evidence="6" id="KW-0053">Apoptosis</keyword>
<keyword evidence="26" id="KW-1185">Reference proteome</keyword>
<evidence type="ECO:0000256" key="14">
    <source>
        <dbReference type="ARBA" id="ARBA00037002"/>
    </source>
</evidence>
<evidence type="ECO:0000256" key="2">
    <source>
        <dbReference type="ARBA" id="ARBA00004496"/>
    </source>
</evidence>
<keyword evidence="12" id="KW-0966">Cell projection</keyword>
<organism evidence="25 26">
    <name type="scientific">Mycolicibacterium vanbaalenii</name>
    <name type="common">Mycobacterium vanbaalenii</name>
    <dbReference type="NCBI Taxonomy" id="110539"/>
    <lineage>
        <taxon>Bacteria</taxon>
        <taxon>Bacillati</taxon>
        <taxon>Actinomycetota</taxon>
        <taxon>Actinomycetes</taxon>
        <taxon>Mycobacteriales</taxon>
        <taxon>Mycobacteriaceae</taxon>
        <taxon>Mycolicibacterium</taxon>
    </lineage>
</organism>
<evidence type="ECO:0000256" key="22">
    <source>
        <dbReference type="ARBA" id="ARBA00048074"/>
    </source>
</evidence>
<dbReference type="AlphaFoldDB" id="A0A5S9RA23"/>
<evidence type="ECO:0000256" key="5">
    <source>
        <dbReference type="ARBA" id="ARBA00022490"/>
    </source>
</evidence>
<dbReference type="GO" id="GO:0016787">
    <property type="term" value="F:hydrolase activity"/>
    <property type="evidence" value="ECO:0007669"/>
    <property type="project" value="UniProtKB-KW"/>
</dbReference>